<evidence type="ECO:0000256" key="1">
    <source>
        <dbReference type="ARBA" id="ARBA00016548"/>
    </source>
</evidence>
<accession>A0ABM1EW07</accession>
<feature type="domain" description="COMM" evidence="3">
    <location>
        <begin position="123"/>
        <end position="192"/>
    </location>
</feature>
<organism evidence="4 5">
    <name type="scientific">Priapulus caudatus</name>
    <name type="common">Priapulid worm</name>
    <dbReference type="NCBI Taxonomy" id="37621"/>
    <lineage>
        <taxon>Eukaryota</taxon>
        <taxon>Metazoa</taxon>
        <taxon>Ecdysozoa</taxon>
        <taxon>Scalidophora</taxon>
        <taxon>Priapulida</taxon>
        <taxon>Priapulimorpha</taxon>
        <taxon>Priapulimorphida</taxon>
        <taxon>Priapulidae</taxon>
        <taxon>Priapulus</taxon>
    </lineage>
</organism>
<evidence type="ECO:0000256" key="2">
    <source>
        <dbReference type="ARBA" id="ARBA00093469"/>
    </source>
</evidence>
<evidence type="ECO:0000313" key="4">
    <source>
        <dbReference type="Proteomes" id="UP000695022"/>
    </source>
</evidence>
<comment type="similarity">
    <text evidence="2">Belongs to the COMM domain-containing protein 3 family.</text>
</comment>
<evidence type="ECO:0000313" key="5">
    <source>
        <dbReference type="RefSeq" id="XP_014676378.1"/>
    </source>
</evidence>
<keyword evidence="4" id="KW-1185">Reference proteome</keyword>
<dbReference type="CDD" id="cd04751">
    <property type="entry name" value="Commd3"/>
    <property type="match status" value="1"/>
</dbReference>
<dbReference type="Pfam" id="PF21672">
    <property type="entry name" value="COMM_HN"/>
    <property type="match status" value="1"/>
</dbReference>
<proteinExistence type="inferred from homology"/>
<dbReference type="Proteomes" id="UP000695022">
    <property type="component" value="Unplaced"/>
</dbReference>
<name>A0ABM1EW07_PRICU</name>
<gene>
    <name evidence="5" type="primary">LOC106816309</name>
</gene>
<evidence type="ECO:0000259" key="3">
    <source>
        <dbReference type="PROSITE" id="PS51269"/>
    </source>
</evidence>
<dbReference type="InterPro" id="IPR037355">
    <property type="entry name" value="COMMD3"/>
</dbReference>
<dbReference type="PANTHER" id="PTHR31159:SF1">
    <property type="entry name" value="COMM DOMAIN-CONTAINING PROTEIN 3"/>
    <property type="match status" value="1"/>
</dbReference>
<dbReference type="PROSITE" id="PS51269">
    <property type="entry name" value="COMM"/>
    <property type="match status" value="1"/>
</dbReference>
<dbReference type="InterPro" id="IPR017920">
    <property type="entry name" value="COMM"/>
</dbReference>
<sequence length="194" mass="21860">MELSTEVQEGLQIAGDTSVIQDNDFITIMDVLCHNIPNLKQPHKTLDIPQKSETTVAVKRAYGSLLCLMLEAAKHDADESNIVAILEDCRFSPDRLSSVTKSFLEHKAQIRTHLGGIGLYPPHIVDVDWRLDYCIKDSNRDKVNEPVYLIDLKTQRSGETELHDIQFSCTMEQLQDLVGKLKDATKSLEKIAQL</sequence>
<dbReference type="Pfam" id="PF07258">
    <property type="entry name" value="COMM_domain"/>
    <property type="match status" value="1"/>
</dbReference>
<reference evidence="5" key="1">
    <citation type="submission" date="2025-08" db="UniProtKB">
        <authorList>
            <consortium name="RefSeq"/>
        </authorList>
    </citation>
    <scope>IDENTIFICATION</scope>
</reference>
<dbReference type="PANTHER" id="PTHR31159">
    <property type="entry name" value="COMM DOMAIN-CONTAINING PROTEIN 3"/>
    <property type="match status" value="1"/>
</dbReference>
<protein>
    <recommendedName>
        <fullName evidence="1">COMM domain-containing protein 3</fullName>
    </recommendedName>
</protein>
<dbReference type="GeneID" id="106816309"/>
<dbReference type="RefSeq" id="XP_014676378.1">
    <property type="nucleotide sequence ID" value="XM_014820892.1"/>
</dbReference>